<dbReference type="Pfam" id="PF01564">
    <property type="entry name" value="Spermine_synth"/>
    <property type="match status" value="1"/>
</dbReference>
<dbReference type="PANTHER" id="PTHR43317:SF1">
    <property type="entry name" value="THERMOSPERMINE SYNTHASE ACAULIS5"/>
    <property type="match status" value="1"/>
</dbReference>
<comment type="caution">
    <text evidence="3">The sequence shown here is derived from an EMBL/GenBank/DDBJ whole genome shotgun (WGS) entry which is preliminary data.</text>
</comment>
<dbReference type="GO" id="GO:0006596">
    <property type="term" value="P:polyamine biosynthetic process"/>
    <property type="evidence" value="ECO:0007669"/>
    <property type="project" value="UniProtKB-KW"/>
</dbReference>
<dbReference type="Gene3D" id="3.40.50.150">
    <property type="entry name" value="Vaccinia Virus protein VP39"/>
    <property type="match status" value="1"/>
</dbReference>
<keyword evidence="2" id="KW-0812">Transmembrane</keyword>
<feature type="transmembrane region" description="Helical" evidence="2">
    <location>
        <begin position="88"/>
        <end position="109"/>
    </location>
</feature>
<feature type="transmembrane region" description="Helical" evidence="2">
    <location>
        <begin position="170"/>
        <end position="203"/>
    </location>
</feature>
<keyword evidence="4" id="KW-1185">Reference proteome</keyword>
<protein>
    <submittedName>
        <fullName evidence="3">Spermidine synthase</fullName>
    </submittedName>
</protein>
<dbReference type="AlphaFoldDB" id="A0A6I4SY85"/>
<feature type="transmembrane region" description="Helical" evidence="2">
    <location>
        <begin position="521"/>
        <end position="541"/>
    </location>
</feature>
<gene>
    <name evidence="3" type="ORF">GRI89_11125</name>
</gene>
<dbReference type="Proteomes" id="UP000433652">
    <property type="component" value="Unassembled WGS sequence"/>
</dbReference>
<feature type="transmembrane region" description="Helical" evidence="2">
    <location>
        <begin position="489"/>
        <end position="509"/>
    </location>
</feature>
<feature type="transmembrane region" description="Helical" evidence="2">
    <location>
        <begin position="606"/>
        <end position="625"/>
    </location>
</feature>
<feature type="transmembrane region" description="Helical" evidence="2">
    <location>
        <begin position="32"/>
        <end position="51"/>
    </location>
</feature>
<reference evidence="3 4" key="1">
    <citation type="submission" date="2019-12" db="EMBL/GenBank/DDBJ databases">
        <title>Genomic-based taxomic classification of the family Erythrobacteraceae.</title>
        <authorList>
            <person name="Xu L."/>
        </authorList>
    </citation>
    <scope>NUCLEOTIDE SEQUENCE [LARGE SCALE GENOMIC DNA]</scope>
    <source>
        <strain evidence="3 4">MCCC 1K01500</strain>
    </source>
</reference>
<feature type="transmembrane region" description="Helical" evidence="2">
    <location>
        <begin position="577"/>
        <end position="594"/>
    </location>
</feature>
<evidence type="ECO:0000256" key="1">
    <source>
        <dbReference type="ARBA" id="ARBA00023115"/>
    </source>
</evidence>
<keyword evidence="2" id="KW-1133">Transmembrane helix</keyword>
<feature type="transmembrane region" description="Helical" evidence="2">
    <location>
        <begin position="663"/>
        <end position="679"/>
    </location>
</feature>
<sequence length="692" mass="75354">MNDSAAANGLGAKIRAALAVSETDREDANNSAVARLLMSSFLMLFLELALIRWLGANVVHLSYFSNFVLLGSFLGIGAGFLISRKNWSIWPVSLPLLSALVIGVQRFPVSIERSGSDVIYFTALQMNGPPAWLALPVVFVLVATILAGPAELVGRCFARLSPLAAYRYDLIGSLAGILTFTTLSFLWAPSIVWGVIAMGIYLLLSNPRRRIVNGAWALGLVLSLVVETMQPGVSWSPYYKVTQEEVVSDEPGFLLIKANGVPHQMMAPAHWKVEQGERIYETPYLRLPENSLEDVLIIGAGSGSDVAIALSEGAKRIDAVDIDPKILSIGAARNIDKPYQDPRVHRHVNDGRAFLESTDRKYDLILFALPDSLTLVSGASQIRLESFLFTEEAMESVRRHLKDDGAFAMYNYYREDWLIDRLAGTAAKVFGHKPCVDTFAGAQATVSIGLDAANQKCAAEWQQASQGEIKPATDDSPFLYFRGNNFPPLYAITLIAILTTSLLTVRVLGGPLKPMRPYADLFFMGAAFLLLETKNVATFALLFGTTWFVNALVFAGVLLIVLAAVEFTRKVKTPPLPVIYTGIALSLALAWVIKPEMLLPMSFWPRLISATLLAFIPIFLANVAFAKRFRTSGDSQAAFAINLLGTIVGGCFEYAALFTGYDNLLIVTGLLYLAAFVLIPREKAAEAAPAAA</sequence>
<name>A0A6I4SY85_9SPHN</name>
<keyword evidence="1" id="KW-0620">Polyamine biosynthesis</keyword>
<evidence type="ECO:0000256" key="2">
    <source>
        <dbReference type="SAM" id="Phobius"/>
    </source>
</evidence>
<evidence type="ECO:0000313" key="3">
    <source>
        <dbReference type="EMBL" id="MXO60090.1"/>
    </source>
</evidence>
<dbReference type="SUPFAM" id="SSF53335">
    <property type="entry name" value="S-adenosyl-L-methionine-dependent methyltransferases"/>
    <property type="match status" value="1"/>
</dbReference>
<feature type="transmembrane region" description="Helical" evidence="2">
    <location>
        <begin position="130"/>
        <end position="150"/>
    </location>
</feature>
<accession>A0A6I4SY85</accession>
<evidence type="ECO:0000313" key="4">
    <source>
        <dbReference type="Proteomes" id="UP000433652"/>
    </source>
</evidence>
<feature type="transmembrane region" description="Helical" evidence="2">
    <location>
        <begin position="547"/>
        <end position="565"/>
    </location>
</feature>
<organism evidence="3 4">
    <name type="scientific">Croceibacterium salegens</name>
    <dbReference type="NCBI Taxonomy" id="1737568"/>
    <lineage>
        <taxon>Bacteria</taxon>
        <taxon>Pseudomonadati</taxon>
        <taxon>Pseudomonadota</taxon>
        <taxon>Alphaproteobacteria</taxon>
        <taxon>Sphingomonadales</taxon>
        <taxon>Erythrobacteraceae</taxon>
        <taxon>Croceibacterium</taxon>
    </lineage>
</organism>
<dbReference type="EMBL" id="WTYM01000044">
    <property type="protein sequence ID" value="MXO60090.1"/>
    <property type="molecule type" value="Genomic_DNA"/>
</dbReference>
<dbReference type="InterPro" id="IPR029063">
    <property type="entry name" value="SAM-dependent_MTases_sf"/>
</dbReference>
<feature type="transmembrane region" description="Helical" evidence="2">
    <location>
        <begin position="63"/>
        <end position="82"/>
    </location>
</feature>
<feature type="transmembrane region" description="Helical" evidence="2">
    <location>
        <begin position="637"/>
        <end position="657"/>
    </location>
</feature>
<dbReference type="OrthoDB" id="7510320at2"/>
<dbReference type="PANTHER" id="PTHR43317">
    <property type="entry name" value="THERMOSPERMINE SYNTHASE ACAULIS5"/>
    <property type="match status" value="1"/>
</dbReference>
<proteinExistence type="predicted"/>
<keyword evidence="2" id="KW-0472">Membrane</keyword>
<dbReference type="CDD" id="cd02440">
    <property type="entry name" value="AdoMet_MTases"/>
    <property type="match status" value="1"/>
</dbReference>